<protein>
    <submittedName>
        <fullName evidence="1">Uncharacterized protein</fullName>
    </submittedName>
</protein>
<dbReference type="Proteomes" id="UP000288805">
    <property type="component" value="Unassembled WGS sequence"/>
</dbReference>
<evidence type="ECO:0000313" key="1">
    <source>
        <dbReference type="EMBL" id="RVW25908.1"/>
    </source>
</evidence>
<proteinExistence type="predicted"/>
<accession>A0A438CRU0</accession>
<reference evidence="1 2" key="1">
    <citation type="journal article" date="2018" name="PLoS Genet.">
        <title>Population sequencing reveals clonal diversity and ancestral inbreeding in the grapevine cultivar Chardonnay.</title>
        <authorList>
            <person name="Roach M.J."/>
            <person name="Johnson D.L."/>
            <person name="Bohlmann J."/>
            <person name="van Vuuren H.J."/>
            <person name="Jones S.J."/>
            <person name="Pretorius I.S."/>
            <person name="Schmidt S.A."/>
            <person name="Borneman A.R."/>
        </authorList>
    </citation>
    <scope>NUCLEOTIDE SEQUENCE [LARGE SCALE GENOMIC DNA]</scope>
    <source>
        <strain evidence="2">cv. Chardonnay</strain>
        <tissue evidence="1">Leaf</tissue>
    </source>
</reference>
<organism evidence="1 2">
    <name type="scientific">Vitis vinifera</name>
    <name type="common">Grape</name>
    <dbReference type="NCBI Taxonomy" id="29760"/>
    <lineage>
        <taxon>Eukaryota</taxon>
        <taxon>Viridiplantae</taxon>
        <taxon>Streptophyta</taxon>
        <taxon>Embryophyta</taxon>
        <taxon>Tracheophyta</taxon>
        <taxon>Spermatophyta</taxon>
        <taxon>Magnoliopsida</taxon>
        <taxon>eudicotyledons</taxon>
        <taxon>Gunneridae</taxon>
        <taxon>Pentapetalae</taxon>
        <taxon>rosids</taxon>
        <taxon>Vitales</taxon>
        <taxon>Vitaceae</taxon>
        <taxon>Viteae</taxon>
        <taxon>Vitis</taxon>
    </lineage>
</organism>
<gene>
    <name evidence="1" type="ORF">CK203_111337</name>
</gene>
<evidence type="ECO:0000313" key="2">
    <source>
        <dbReference type="Proteomes" id="UP000288805"/>
    </source>
</evidence>
<sequence length="174" mass="19661">MSIDGRKEEGIYHRKEGCICRGYPNYNEWEVEDALVKSWLINSMTGPVDVTLVTKYTVDVCWKNMVIRSGTSLNMLKGRIKNLLRVTDHMISHSSLFDSLRPSLVKFVQVANGTPMSISRVGNVSLSPTLSMSSVLLAPRQSYKDRLTLVRRGEVYTTWRGQGSCNLNLTVLFK</sequence>
<comment type="caution">
    <text evidence="1">The sequence shown here is derived from an EMBL/GenBank/DDBJ whole genome shotgun (WGS) entry which is preliminary data.</text>
</comment>
<dbReference type="EMBL" id="QGNW01002052">
    <property type="protein sequence ID" value="RVW25908.1"/>
    <property type="molecule type" value="Genomic_DNA"/>
</dbReference>
<dbReference type="AlphaFoldDB" id="A0A438CRU0"/>
<name>A0A438CRU0_VITVI</name>